<dbReference type="Proteomes" id="UP000694920">
    <property type="component" value="Unplaced"/>
</dbReference>
<evidence type="ECO:0000313" key="2">
    <source>
        <dbReference type="RefSeq" id="XP_015588807.1"/>
    </source>
</evidence>
<sequence length="145" mass="16558">MDLRSDKAQDFVAFARNMIENEKKVKSIQLKWFRRYQWLFDENKNVKDELNKLFKESCVAASIAPAQVEDTRSCLPVPETTSGMYGWLAIKPEFRLEKYGSYIVNYPNPMDEVILLPGDIPTLAAGKGFLNAAGELFSRVVLTFL</sequence>
<accession>A0AAJ7BM10</accession>
<dbReference type="Pfam" id="PF14945">
    <property type="entry name" value="LLC1"/>
    <property type="match status" value="1"/>
</dbReference>
<dbReference type="AlphaFoldDB" id="A0AAJ7BM10"/>
<reference evidence="2" key="1">
    <citation type="submission" date="2025-08" db="UniProtKB">
        <authorList>
            <consortium name="RefSeq"/>
        </authorList>
    </citation>
    <scope>IDENTIFICATION</scope>
</reference>
<dbReference type="RefSeq" id="XP_015588807.1">
    <property type="nucleotide sequence ID" value="XM_015733321.2"/>
</dbReference>
<protein>
    <submittedName>
        <fullName evidence="2">Uncharacterized protein LOC107264743</fullName>
    </submittedName>
</protein>
<dbReference type="InterPro" id="IPR020339">
    <property type="entry name" value="C20orf85-like"/>
</dbReference>
<gene>
    <name evidence="2" type="primary">LOC107264743</name>
</gene>
<evidence type="ECO:0000313" key="1">
    <source>
        <dbReference type="Proteomes" id="UP000694920"/>
    </source>
</evidence>
<keyword evidence="1" id="KW-1185">Reference proteome</keyword>
<name>A0AAJ7BM10_CEPCN</name>
<proteinExistence type="predicted"/>
<dbReference type="GeneID" id="107264743"/>
<organism evidence="1 2">
    <name type="scientific">Cephus cinctus</name>
    <name type="common">Wheat stem sawfly</name>
    <dbReference type="NCBI Taxonomy" id="211228"/>
    <lineage>
        <taxon>Eukaryota</taxon>
        <taxon>Metazoa</taxon>
        <taxon>Ecdysozoa</taxon>
        <taxon>Arthropoda</taxon>
        <taxon>Hexapoda</taxon>
        <taxon>Insecta</taxon>
        <taxon>Pterygota</taxon>
        <taxon>Neoptera</taxon>
        <taxon>Endopterygota</taxon>
        <taxon>Hymenoptera</taxon>
        <taxon>Cephoidea</taxon>
        <taxon>Cephidae</taxon>
        <taxon>Cephus</taxon>
    </lineage>
</organism>
<dbReference type="KEGG" id="ccin:107264743"/>